<keyword evidence="6 12" id="KW-1133">Transmembrane helix</keyword>
<feature type="transmembrane region" description="Helical" evidence="12">
    <location>
        <begin position="39"/>
        <end position="57"/>
    </location>
</feature>
<keyword evidence="10" id="KW-0739">Sodium transport</keyword>
<evidence type="ECO:0000256" key="7">
    <source>
        <dbReference type="ARBA" id="ARBA00023053"/>
    </source>
</evidence>
<keyword evidence="5 12" id="KW-0812">Transmembrane</keyword>
<gene>
    <name evidence="14" type="ORF">SISNIDRAFT_491528</name>
</gene>
<evidence type="ECO:0000256" key="10">
    <source>
        <dbReference type="ARBA" id="ARBA00023201"/>
    </source>
</evidence>
<dbReference type="EMBL" id="KV419463">
    <property type="protein sequence ID" value="KZS86906.1"/>
    <property type="molecule type" value="Genomic_DNA"/>
</dbReference>
<dbReference type="GO" id="GO:0015385">
    <property type="term" value="F:sodium:proton antiporter activity"/>
    <property type="evidence" value="ECO:0007669"/>
    <property type="project" value="InterPro"/>
</dbReference>
<dbReference type="GO" id="GO:0005886">
    <property type="term" value="C:plasma membrane"/>
    <property type="evidence" value="ECO:0007669"/>
    <property type="project" value="InterPro"/>
</dbReference>
<feature type="transmembrane region" description="Helical" evidence="12">
    <location>
        <begin position="105"/>
        <end position="131"/>
    </location>
</feature>
<keyword evidence="9 12" id="KW-0472">Membrane</keyword>
<evidence type="ECO:0000256" key="12">
    <source>
        <dbReference type="SAM" id="Phobius"/>
    </source>
</evidence>
<protein>
    <recommendedName>
        <fullName evidence="13">Cation/H+ exchanger transmembrane domain-containing protein</fullName>
    </recommendedName>
</protein>
<feature type="transmembrane region" description="Helical" evidence="12">
    <location>
        <begin position="12"/>
        <end position="32"/>
    </location>
</feature>
<evidence type="ECO:0000313" key="15">
    <source>
        <dbReference type="Proteomes" id="UP000076722"/>
    </source>
</evidence>
<evidence type="ECO:0000256" key="1">
    <source>
        <dbReference type="ARBA" id="ARBA00004141"/>
    </source>
</evidence>
<feature type="transmembrane region" description="Helical" evidence="12">
    <location>
        <begin position="363"/>
        <end position="385"/>
    </location>
</feature>
<evidence type="ECO:0000256" key="11">
    <source>
        <dbReference type="SAM" id="MobiDB-lite"/>
    </source>
</evidence>
<keyword evidence="15" id="KW-1185">Reference proteome</keyword>
<evidence type="ECO:0000259" key="13">
    <source>
        <dbReference type="Pfam" id="PF00999"/>
    </source>
</evidence>
<dbReference type="InterPro" id="IPR004712">
    <property type="entry name" value="Na+/H+_antiporter_fungi"/>
</dbReference>
<feature type="transmembrane region" description="Helical" evidence="12">
    <location>
        <begin position="405"/>
        <end position="428"/>
    </location>
</feature>
<feature type="compositionally biased region" description="Low complexity" evidence="11">
    <location>
        <begin position="482"/>
        <end position="491"/>
    </location>
</feature>
<name>A0A164MPJ6_9AGAM</name>
<feature type="domain" description="Cation/H+ exchanger transmembrane" evidence="13">
    <location>
        <begin position="35"/>
        <end position="427"/>
    </location>
</feature>
<feature type="transmembrane region" description="Helical" evidence="12">
    <location>
        <begin position="329"/>
        <end position="351"/>
    </location>
</feature>
<reference evidence="14 15" key="1">
    <citation type="journal article" date="2016" name="Mol. Biol. Evol.">
        <title>Comparative Genomics of Early-Diverging Mushroom-Forming Fungi Provides Insights into the Origins of Lignocellulose Decay Capabilities.</title>
        <authorList>
            <person name="Nagy L.G."/>
            <person name="Riley R."/>
            <person name="Tritt A."/>
            <person name="Adam C."/>
            <person name="Daum C."/>
            <person name="Floudas D."/>
            <person name="Sun H."/>
            <person name="Yadav J.S."/>
            <person name="Pangilinan J."/>
            <person name="Larsson K.H."/>
            <person name="Matsuura K."/>
            <person name="Barry K."/>
            <person name="Labutti K."/>
            <person name="Kuo R."/>
            <person name="Ohm R.A."/>
            <person name="Bhattacharya S.S."/>
            <person name="Shirouzu T."/>
            <person name="Yoshinaga Y."/>
            <person name="Martin F.M."/>
            <person name="Grigoriev I.V."/>
            <person name="Hibbett D.S."/>
        </authorList>
    </citation>
    <scope>NUCLEOTIDE SEQUENCE [LARGE SCALE GENOMIC DNA]</scope>
    <source>
        <strain evidence="14 15">HHB9708</strain>
    </source>
</reference>
<comment type="subcellular location">
    <subcellularLocation>
        <location evidence="1">Membrane</location>
        <topology evidence="1">Multi-pass membrane protein</topology>
    </subcellularLocation>
</comment>
<keyword evidence="7" id="KW-0915">Sodium</keyword>
<dbReference type="Pfam" id="PF00999">
    <property type="entry name" value="Na_H_Exchanger"/>
    <property type="match status" value="1"/>
</dbReference>
<evidence type="ECO:0000256" key="6">
    <source>
        <dbReference type="ARBA" id="ARBA00022989"/>
    </source>
</evidence>
<evidence type="ECO:0000256" key="8">
    <source>
        <dbReference type="ARBA" id="ARBA00023065"/>
    </source>
</evidence>
<evidence type="ECO:0000256" key="3">
    <source>
        <dbReference type="ARBA" id="ARBA00022448"/>
    </source>
</evidence>
<dbReference type="GO" id="GO:0120029">
    <property type="term" value="P:proton export across plasma membrane"/>
    <property type="evidence" value="ECO:0007669"/>
    <property type="project" value="InterPro"/>
</dbReference>
<dbReference type="InterPro" id="IPR006153">
    <property type="entry name" value="Cation/H_exchanger_TM"/>
</dbReference>
<accession>A0A164MPJ6</accession>
<feature type="transmembrane region" description="Helical" evidence="12">
    <location>
        <begin position="206"/>
        <end position="229"/>
    </location>
</feature>
<proteinExistence type="inferred from homology"/>
<dbReference type="OrthoDB" id="2190219at2759"/>
<keyword evidence="3" id="KW-0813">Transport</keyword>
<feature type="transmembrane region" description="Helical" evidence="12">
    <location>
        <begin position="137"/>
        <end position="161"/>
    </location>
</feature>
<dbReference type="AlphaFoldDB" id="A0A164MPJ6"/>
<dbReference type="PANTHER" id="PTHR31382:SF4">
    <property type="entry name" value="NA(+)_H(+) ANTIPORTER"/>
    <property type="match status" value="1"/>
</dbReference>
<feature type="region of interest" description="Disordered" evidence="11">
    <location>
        <begin position="474"/>
        <end position="528"/>
    </location>
</feature>
<dbReference type="GO" id="GO:0030007">
    <property type="term" value="P:intracellular potassium ion homeostasis"/>
    <property type="evidence" value="ECO:0007669"/>
    <property type="project" value="TreeGrafter"/>
</dbReference>
<evidence type="ECO:0000256" key="5">
    <source>
        <dbReference type="ARBA" id="ARBA00022692"/>
    </source>
</evidence>
<dbReference type="GO" id="GO:0042391">
    <property type="term" value="P:regulation of membrane potential"/>
    <property type="evidence" value="ECO:0007669"/>
    <property type="project" value="InterPro"/>
</dbReference>
<feature type="transmembrane region" description="Helical" evidence="12">
    <location>
        <begin position="249"/>
        <end position="282"/>
    </location>
</feature>
<keyword evidence="8" id="KW-0406">Ion transport</keyword>
<dbReference type="GO" id="GO:0036376">
    <property type="term" value="P:sodium ion export across plasma membrane"/>
    <property type="evidence" value="ECO:0007669"/>
    <property type="project" value="InterPro"/>
</dbReference>
<evidence type="ECO:0000313" key="14">
    <source>
        <dbReference type="EMBL" id="KZS86906.1"/>
    </source>
</evidence>
<dbReference type="PANTHER" id="PTHR31382">
    <property type="entry name" value="NA(+)/H(+) ANTIPORTER"/>
    <property type="match status" value="1"/>
</dbReference>
<evidence type="ECO:0000256" key="4">
    <source>
        <dbReference type="ARBA" id="ARBA00022449"/>
    </source>
</evidence>
<organism evidence="14 15">
    <name type="scientific">Sistotremastrum niveocremeum HHB9708</name>
    <dbReference type="NCBI Taxonomy" id="1314777"/>
    <lineage>
        <taxon>Eukaryota</taxon>
        <taxon>Fungi</taxon>
        <taxon>Dikarya</taxon>
        <taxon>Basidiomycota</taxon>
        <taxon>Agaricomycotina</taxon>
        <taxon>Agaricomycetes</taxon>
        <taxon>Sistotremastrales</taxon>
        <taxon>Sistotremastraceae</taxon>
        <taxon>Sertulicium</taxon>
        <taxon>Sertulicium niveocremeum</taxon>
    </lineage>
</organism>
<keyword evidence="4" id="KW-0050">Antiport</keyword>
<dbReference type="Proteomes" id="UP000076722">
    <property type="component" value="Unassembled WGS sequence"/>
</dbReference>
<sequence>MTIQLVEVTTANLTYLCLGGFIVAFTTVALLVREKAWQLYLGECVLATAFGIAIGPSGGNIFNPRSWGDINDITLEVMRIVLATGVFSIGVELPKAYMLVNWKSLVFMIVPTMTFGWFISAGLIVALFPALNFRSALVISACLTPTDPILAMAIIMGKFAVKHVPKHLRLLLAAESAANDGLAYPFLTLPLYLTLEATTGSAVGKWLLVGCLYQVILGTVIGAVAGSAFRYLLRFNQNRGFIDHESFVAQYLALAVFVVGFCNIIGSDDLLAAFAAGTAISWDGDFNAQTENAVFASILDLIINCAAFIYIGAWIPFDKFTAADLGIAPWRLIVLAIALIIARRIPALLLLQRFVPDLRNWREALFSGHFGPMGVGAVYISTLALTKLPKASDPPASQAEQLSATIQPIVAFIVLCSIIVHGLSIPFFNLGRHVRTMSHTSPWTSRSNTIEGPEWLHATRRFNRDVDIEVQGAIGTPNDTQSVSSTTPTPVNGKSAEEIGAVQNGVPSGENVEMNAAEGQGPKVKFAE</sequence>
<evidence type="ECO:0000256" key="2">
    <source>
        <dbReference type="ARBA" id="ARBA00005248"/>
    </source>
</evidence>
<evidence type="ECO:0000256" key="9">
    <source>
        <dbReference type="ARBA" id="ARBA00023136"/>
    </source>
</evidence>
<dbReference type="STRING" id="1314777.A0A164MPJ6"/>
<feature type="transmembrane region" description="Helical" evidence="12">
    <location>
        <begin position="294"/>
        <end position="317"/>
    </location>
</feature>
<comment type="similarity">
    <text evidence="2">Belongs to the fungal Na(+)/H(+) exchanger family.</text>
</comment>